<dbReference type="PANTHER" id="PTHR10724:SF7">
    <property type="entry name" value="SMALL RIBOSOMAL SUBUNIT PROTEIN BS1C"/>
    <property type="match status" value="1"/>
</dbReference>
<evidence type="ECO:0000256" key="4">
    <source>
        <dbReference type="ARBA" id="ARBA00022980"/>
    </source>
</evidence>
<reference evidence="9 10" key="1">
    <citation type="submission" date="2018-08" db="EMBL/GenBank/DDBJ databases">
        <title>Draft genome of candidate division NPL-UPA2 bacterium Unc8 that adapted to ultra-basic serpentinizing groundwater.</title>
        <authorList>
            <person name="Ishii S."/>
            <person name="Suzuki S."/>
            <person name="Nealson K.H."/>
        </authorList>
    </citation>
    <scope>NUCLEOTIDE SEQUENCE [LARGE SCALE GENOMIC DNA]</scope>
    <source>
        <strain evidence="9">Unc8</strain>
    </source>
</reference>
<dbReference type="GO" id="GO:0022627">
    <property type="term" value="C:cytosolic small ribosomal subunit"/>
    <property type="evidence" value="ECO:0007669"/>
    <property type="project" value="TreeGrafter"/>
</dbReference>
<dbReference type="PANTHER" id="PTHR10724">
    <property type="entry name" value="30S RIBOSOMAL PROTEIN S1"/>
    <property type="match status" value="1"/>
</dbReference>
<dbReference type="GO" id="GO:0003735">
    <property type="term" value="F:structural constituent of ribosome"/>
    <property type="evidence" value="ECO:0007669"/>
    <property type="project" value="InterPro"/>
</dbReference>
<dbReference type="FunFam" id="2.40.50.140:FF:000011">
    <property type="entry name" value="30S ribosomal protein S1"/>
    <property type="match status" value="2"/>
</dbReference>
<evidence type="ECO:0000256" key="1">
    <source>
        <dbReference type="ARBA" id="ARBA00006767"/>
    </source>
</evidence>
<sequence>MVEEVKLDKVEMASLYEKTLGSIAEGEILKGKVVKISSADVLIDIGFKSEGAVPIREFGNKPEIKVGDEVNVLIEKIEDQNGCVILSKWKADQLEGWEHVTQSFEKGEVVKGTVSRQIKGGFNVDIGVEAFLPSSQVQSRPSSDLNRLVGKELSFKIINLNRAQRNVIVSSRIVKEETERKARDKLLAELEVGQLRRGKVRGITNFGAFIDLGGLDGLLHITDMSWDRTSHPSEIVAVGDEIEVVVLDFDKEKKRVSLGLKQKTEDPWDKIEGKYPIGSTAKGKVVNITPYGSFIKLEEGIEGLLHISEMSWTKRINHPSETLAMEETVAVVILNINKEEKKISLGIKQLESNPWKTIEEKYPVGTILEGKIRNLTDYGAFIELEGGLDGLIHISDLSWSKKIQHPSEIVEKGKNVKAIVLEVSSERKKISLGLKQLTPDPWLTVDERYKIDDVVSGEVTKITDFGIFIKLEDGIEGLAHNSELPAENVSSSNAVSVGNVIKTRVLKVSLEERKIGLSLKEVA</sequence>
<feature type="domain" description="S1 motif" evidence="8">
    <location>
        <begin position="26"/>
        <end position="89"/>
    </location>
</feature>
<dbReference type="NCBIfam" id="NF004952">
    <property type="entry name" value="PRK06299.1-2"/>
    <property type="match status" value="1"/>
</dbReference>
<dbReference type="InterPro" id="IPR000110">
    <property type="entry name" value="Ribosomal_bS1"/>
</dbReference>
<dbReference type="PRINTS" id="PR00681">
    <property type="entry name" value="RIBOSOMALS1"/>
</dbReference>
<dbReference type="CDD" id="cd05687">
    <property type="entry name" value="S1_RPS1_repeat_ec1_hs1"/>
    <property type="match status" value="1"/>
</dbReference>
<dbReference type="CDD" id="cd04465">
    <property type="entry name" value="S1_RPS1_repeat_ec2_hs2"/>
    <property type="match status" value="1"/>
</dbReference>
<feature type="domain" description="S1 motif" evidence="8">
    <location>
        <begin position="452"/>
        <end position="520"/>
    </location>
</feature>
<evidence type="ECO:0000313" key="10">
    <source>
        <dbReference type="Proteomes" id="UP000266287"/>
    </source>
</evidence>
<comment type="caution">
    <text evidence="9">The sequence shown here is derived from an EMBL/GenBank/DDBJ whole genome shotgun (WGS) entry which is preliminary data.</text>
</comment>
<dbReference type="GO" id="GO:0003729">
    <property type="term" value="F:mRNA binding"/>
    <property type="evidence" value="ECO:0007669"/>
    <property type="project" value="TreeGrafter"/>
</dbReference>
<feature type="domain" description="S1 motif" evidence="8">
    <location>
        <begin position="107"/>
        <end position="172"/>
    </location>
</feature>
<protein>
    <recommendedName>
        <fullName evidence="6">Small ribosomal subunit protein bS1</fullName>
    </recommendedName>
    <alternativeName>
        <fullName evidence="7">30S ribosomal protein S1</fullName>
    </alternativeName>
</protein>
<keyword evidence="5" id="KW-0687">Ribonucleoprotein</keyword>
<proteinExistence type="inferred from homology"/>
<dbReference type="AlphaFoldDB" id="A0A399FZ19"/>
<organism evidence="9 10">
    <name type="scientific">candidate division NPL-UPA2 bacterium Unc8</name>
    <dbReference type="NCBI Taxonomy" id="1980939"/>
    <lineage>
        <taxon>Bacteria</taxon>
    </lineage>
</organism>
<gene>
    <name evidence="9" type="ORF">B9J77_01410</name>
</gene>
<accession>A0A399FZ19</accession>
<dbReference type="CDD" id="cd05688">
    <property type="entry name" value="S1_RPS1_repeat_ec3"/>
    <property type="match status" value="1"/>
</dbReference>
<dbReference type="Pfam" id="PF00575">
    <property type="entry name" value="S1"/>
    <property type="match status" value="6"/>
</dbReference>
<dbReference type="InterPro" id="IPR035104">
    <property type="entry name" value="Ribosomal_protein_S1-like"/>
</dbReference>
<feature type="domain" description="S1 motif" evidence="8">
    <location>
        <begin position="278"/>
        <end position="348"/>
    </location>
</feature>
<keyword evidence="3" id="KW-0694">RNA-binding</keyword>
<evidence type="ECO:0000313" key="9">
    <source>
        <dbReference type="EMBL" id="RII00706.1"/>
    </source>
</evidence>
<dbReference type="EMBL" id="NDHY01000002">
    <property type="protein sequence ID" value="RII00706.1"/>
    <property type="molecule type" value="Genomic_DNA"/>
</dbReference>
<dbReference type="SUPFAM" id="SSF50249">
    <property type="entry name" value="Nucleic acid-binding proteins"/>
    <property type="match status" value="6"/>
</dbReference>
<dbReference type="InterPro" id="IPR050437">
    <property type="entry name" value="Ribos_protein_bS1-like"/>
</dbReference>
<evidence type="ECO:0000259" key="8">
    <source>
        <dbReference type="PROSITE" id="PS50126"/>
    </source>
</evidence>
<feature type="domain" description="S1 motif" evidence="8">
    <location>
        <begin position="365"/>
        <end position="435"/>
    </location>
</feature>
<feature type="domain" description="S1 motif" evidence="8">
    <location>
        <begin position="193"/>
        <end position="261"/>
    </location>
</feature>
<keyword evidence="4 9" id="KW-0689">Ribosomal protein</keyword>
<dbReference type="SMART" id="SM00316">
    <property type="entry name" value="S1"/>
    <property type="match status" value="6"/>
</dbReference>
<name>A0A399FZ19_UNCN2</name>
<dbReference type="NCBIfam" id="TIGR00717">
    <property type="entry name" value="rpsA"/>
    <property type="match status" value="1"/>
</dbReference>
<dbReference type="PROSITE" id="PS50126">
    <property type="entry name" value="S1"/>
    <property type="match status" value="6"/>
</dbReference>
<evidence type="ECO:0000256" key="7">
    <source>
        <dbReference type="ARBA" id="ARBA00035517"/>
    </source>
</evidence>
<dbReference type="Gene3D" id="2.40.50.140">
    <property type="entry name" value="Nucleic acid-binding proteins"/>
    <property type="match status" value="6"/>
</dbReference>
<dbReference type="Proteomes" id="UP000266287">
    <property type="component" value="Unassembled WGS sequence"/>
</dbReference>
<evidence type="ECO:0000256" key="5">
    <source>
        <dbReference type="ARBA" id="ARBA00023274"/>
    </source>
</evidence>
<dbReference type="InterPro" id="IPR012340">
    <property type="entry name" value="NA-bd_OB-fold"/>
</dbReference>
<evidence type="ECO:0000256" key="3">
    <source>
        <dbReference type="ARBA" id="ARBA00022884"/>
    </source>
</evidence>
<dbReference type="FunFam" id="2.40.50.140:FF:000051">
    <property type="entry name" value="RNA-binding transcriptional accessory protein"/>
    <property type="match status" value="1"/>
</dbReference>
<dbReference type="InterPro" id="IPR003029">
    <property type="entry name" value="S1_domain"/>
</dbReference>
<dbReference type="GO" id="GO:0006412">
    <property type="term" value="P:translation"/>
    <property type="evidence" value="ECO:0007669"/>
    <property type="project" value="InterPro"/>
</dbReference>
<evidence type="ECO:0000256" key="2">
    <source>
        <dbReference type="ARBA" id="ARBA00022737"/>
    </source>
</evidence>
<comment type="similarity">
    <text evidence="1">Belongs to the bacterial ribosomal protein bS1 family.</text>
</comment>
<evidence type="ECO:0000256" key="6">
    <source>
        <dbReference type="ARBA" id="ARBA00035293"/>
    </source>
</evidence>
<keyword evidence="2" id="KW-0677">Repeat</keyword>